<feature type="chain" id="PRO_5047292554" evidence="1">
    <location>
        <begin position="27"/>
        <end position="155"/>
    </location>
</feature>
<gene>
    <name evidence="2" type="ORF">L2K70_18705</name>
</gene>
<evidence type="ECO:0000256" key="1">
    <source>
        <dbReference type="SAM" id="SignalP"/>
    </source>
</evidence>
<name>A0ABS9HGY3_9ACTN</name>
<protein>
    <submittedName>
        <fullName evidence="2">Uncharacterized protein</fullName>
    </submittedName>
</protein>
<reference evidence="2 3" key="1">
    <citation type="submission" date="2022-01" db="EMBL/GenBank/DDBJ databases">
        <title>Nocardioides sp. nov., an actinomycete isolated from mining soil.</title>
        <authorList>
            <person name="Liu L."/>
        </authorList>
    </citation>
    <scope>NUCLEOTIDE SEQUENCE [LARGE SCALE GENOMIC DNA]</scope>
    <source>
        <strain evidence="2 3">KLBMP 9356</strain>
    </source>
</reference>
<dbReference type="EMBL" id="JAKJHZ010000011">
    <property type="protein sequence ID" value="MCF6379647.1"/>
    <property type="molecule type" value="Genomic_DNA"/>
</dbReference>
<comment type="caution">
    <text evidence="2">The sequence shown here is derived from an EMBL/GenBank/DDBJ whole genome shotgun (WGS) entry which is preliminary data.</text>
</comment>
<dbReference type="Proteomes" id="UP001201161">
    <property type="component" value="Unassembled WGS sequence"/>
</dbReference>
<organism evidence="2 3">
    <name type="scientific">Nocardioides potassii</name>
    <dbReference type="NCBI Taxonomy" id="2911371"/>
    <lineage>
        <taxon>Bacteria</taxon>
        <taxon>Bacillati</taxon>
        <taxon>Actinomycetota</taxon>
        <taxon>Actinomycetes</taxon>
        <taxon>Propionibacteriales</taxon>
        <taxon>Nocardioidaceae</taxon>
        <taxon>Nocardioides</taxon>
    </lineage>
</organism>
<evidence type="ECO:0000313" key="2">
    <source>
        <dbReference type="EMBL" id="MCF6379647.1"/>
    </source>
</evidence>
<keyword evidence="3" id="KW-1185">Reference proteome</keyword>
<keyword evidence="1" id="KW-0732">Signal</keyword>
<accession>A0ABS9HGY3</accession>
<proteinExistence type="predicted"/>
<evidence type="ECO:0000313" key="3">
    <source>
        <dbReference type="Proteomes" id="UP001201161"/>
    </source>
</evidence>
<dbReference type="RefSeq" id="WP_236404808.1">
    <property type="nucleotide sequence ID" value="NZ_JAKJHZ010000011.1"/>
</dbReference>
<feature type="signal peptide" evidence="1">
    <location>
        <begin position="1"/>
        <end position="26"/>
    </location>
</feature>
<sequence length="155" mass="16469">MLRRLGVPVLLVALALGLGAVPAASAAPASDVGARAAAARCPDESLSDRAAVRTEAGARLGTARMYVTPRDDEFVFCIRVTPVEHLRSRDVSAFVRHRRVAADGGRWPSVTIKMSWRRPFVVYGSFEPGSGIAALVTIKTPDGTRGTARVRATVS</sequence>